<dbReference type="PIRSF" id="PIRSF000477">
    <property type="entry name" value="PurNPase"/>
    <property type="match status" value="1"/>
</dbReference>
<dbReference type="PROSITE" id="PS01240">
    <property type="entry name" value="PNP_MTAP_2"/>
    <property type="match status" value="1"/>
</dbReference>
<dbReference type="OrthoDB" id="10261782at2759"/>
<feature type="binding site" evidence="8">
    <location>
        <begin position="101"/>
        <end position="103"/>
    </location>
    <ligand>
        <name>phosphate</name>
        <dbReference type="ChEBI" id="CHEBI:43474"/>
    </ligand>
</feature>
<evidence type="ECO:0000256" key="7">
    <source>
        <dbReference type="PIRNR" id="PIRNR000477"/>
    </source>
</evidence>
<evidence type="ECO:0000256" key="8">
    <source>
        <dbReference type="PIRSR" id="PIRSR000477-2"/>
    </source>
</evidence>
<gene>
    <name evidence="10" type="primary">PNP1_1</name>
    <name evidence="10" type="ORF">GRS66_003528</name>
</gene>
<proteinExistence type="inferred from homology"/>
<evidence type="ECO:0000313" key="11">
    <source>
        <dbReference type="Proteomes" id="UP000501346"/>
    </source>
</evidence>
<keyword evidence="4 7" id="KW-0328">Glycosyltransferase</keyword>
<feature type="binding site" evidence="8">
    <location>
        <position position="219"/>
    </location>
    <ligand>
        <name>a purine D-ribonucleoside</name>
        <dbReference type="ChEBI" id="CHEBI:142355"/>
    </ligand>
</feature>
<dbReference type="InterPro" id="IPR018099">
    <property type="entry name" value="Purine_phosphorylase-2_CS"/>
</dbReference>
<dbReference type="InterPro" id="IPR035994">
    <property type="entry name" value="Nucleoside_phosphorylase_sf"/>
</dbReference>
<evidence type="ECO:0000259" key="9">
    <source>
        <dbReference type="Pfam" id="PF01048"/>
    </source>
</evidence>
<dbReference type="NCBIfam" id="TIGR01697">
    <property type="entry name" value="PNPH-PUNA-XAPA"/>
    <property type="match status" value="1"/>
</dbReference>
<dbReference type="EC" id="2.4.2.1" evidence="7"/>
<dbReference type="SUPFAM" id="SSF53167">
    <property type="entry name" value="Purine and uridine phosphorylases"/>
    <property type="match status" value="1"/>
</dbReference>
<evidence type="ECO:0000256" key="4">
    <source>
        <dbReference type="ARBA" id="ARBA00022676"/>
    </source>
</evidence>
<feature type="domain" description="Nucleoside phosphorylase" evidence="9">
    <location>
        <begin position="41"/>
        <end position="307"/>
    </location>
</feature>
<feature type="binding site" evidence="8">
    <location>
        <position position="134"/>
    </location>
    <ligand>
        <name>phosphate</name>
        <dbReference type="ChEBI" id="CHEBI:43474"/>
    </ligand>
</feature>
<evidence type="ECO:0000256" key="5">
    <source>
        <dbReference type="ARBA" id="ARBA00022679"/>
    </source>
</evidence>
<keyword evidence="5 7" id="KW-0808">Transferase</keyword>
<dbReference type="CDD" id="cd09009">
    <property type="entry name" value="PNP-EcPNPII_like"/>
    <property type="match status" value="1"/>
</dbReference>
<evidence type="ECO:0000256" key="3">
    <source>
        <dbReference type="ARBA" id="ARBA00006751"/>
    </source>
</evidence>
<organism evidence="10 11">
    <name type="scientific">Saccharomyces pastorianus</name>
    <name type="common">Lager yeast</name>
    <name type="synonym">Saccharomyces cerevisiae x Saccharomyces eubayanus</name>
    <dbReference type="NCBI Taxonomy" id="27292"/>
    <lineage>
        <taxon>Eukaryota</taxon>
        <taxon>Fungi</taxon>
        <taxon>Dikarya</taxon>
        <taxon>Ascomycota</taxon>
        <taxon>Saccharomycotina</taxon>
        <taxon>Saccharomycetes</taxon>
        <taxon>Saccharomycetales</taxon>
        <taxon>Saccharomycetaceae</taxon>
        <taxon>Saccharomyces</taxon>
    </lineage>
</organism>
<dbReference type="PANTHER" id="PTHR11904">
    <property type="entry name" value="METHYLTHIOADENOSINE/PURINE NUCLEOSIDE PHOSPHORYLASE"/>
    <property type="match status" value="1"/>
</dbReference>
<dbReference type="AlphaFoldDB" id="A0A6C1DXC4"/>
<dbReference type="InterPro" id="IPR000845">
    <property type="entry name" value="Nucleoside_phosphorylase_d"/>
</dbReference>
<feature type="binding site" evidence="8">
    <location>
        <position position="81"/>
    </location>
    <ligand>
        <name>phosphate</name>
        <dbReference type="ChEBI" id="CHEBI:43474"/>
    </ligand>
</feature>
<dbReference type="SMR" id="A0A6C1DXC4"/>
<evidence type="ECO:0000313" key="10">
    <source>
        <dbReference type="EMBL" id="QID81167.1"/>
    </source>
</evidence>
<evidence type="ECO:0000256" key="1">
    <source>
        <dbReference type="ARBA" id="ARBA00000755"/>
    </source>
</evidence>
<comment type="pathway">
    <text evidence="2 7">Purine metabolism; purine nucleoside salvage.</text>
</comment>
<evidence type="ECO:0000256" key="6">
    <source>
        <dbReference type="ARBA" id="ARBA00058131"/>
    </source>
</evidence>
<keyword evidence="11" id="KW-1185">Reference proteome</keyword>
<reference evidence="10 11" key="1">
    <citation type="journal article" date="2019" name="BMC Genomics">
        <title>Chromosome level assembly and comparative genome analysis confirm lager-brewing yeasts originated from a single hybridization.</title>
        <authorList>
            <person name="Salazar A.N."/>
            <person name="Gorter de Vries A.R."/>
            <person name="van den Broek M."/>
            <person name="Brouwers N."/>
            <person name="de la Torre Cortes P."/>
            <person name="Kuijpers N.G.A."/>
            <person name="Daran J.G."/>
            <person name="Abeel T."/>
        </authorList>
    </citation>
    <scope>NUCLEOTIDE SEQUENCE [LARGE SCALE GENOMIC DNA]</scope>
    <source>
        <strain evidence="10 11">CBS 1483</strain>
    </source>
</reference>
<feature type="binding site" evidence="8">
    <location>
        <position position="46"/>
    </location>
    <ligand>
        <name>phosphate</name>
        <dbReference type="ChEBI" id="CHEBI:43474"/>
    </ligand>
</feature>
<dbReference type="Pfam" id="PF01048">
    <property type="entry name" value="PNP_UDP_1"/>
    <property type="match status" value="1"/>
</dbReference>
<feature type="binding site" evidence="8">
    <location>
        <position position="238"/>
    </location>
    <ligand>
        <name>phosphate</name>
        <dbReference type="ChEBI" id="CHEBI:43474"/>
    </ligand>
</feature>
<sequence length="311" mass="33755">MSDILNVSQQREAITKAAAYISAILEPHFKNTTNFEPPRTLIICGSGLGGISTKLSRDNPPPVTVPYQDIPGFKKSTVPGHSGTLMFGSMNGSPVVLMNGRLHGYEGNTLFETTFPIRVLNHMGHVRNLIVTNAAGGINAKYQACDLMCIYDHLNIPGLAGQHPLRGPNLDEDGPRFLALSDAYDLELRKLLFKKWKELKIQRPLHEGTYTFVSGPTFETRAESKMIRMLGGDAVGMSTVPEVIVARHCGWRVLALSLITNTCVVDSPASALDESPVPLEKGKATHAEVLENGKIASNDVQNLIAAVMGEL</sequence>
<feature type="binding site" evidence="8">
    <location>
        <position position="261"/>
    </location>
    <ligand>
        <name>a purine D-ribonucleoside</name>
        <dbReference type="ChEBI" id="CHEBI:142355"/>
    </ligand>
</feature>
<comment type="function">
    <text evidence="6">The purine nucleoside phosphorylases catalyze the phosphorolytic breakdown of the N-glycosidic bond in the beta-(deoxy)ribonucleoside molecules, with the formation of the corresponding free purine bases and pentose-1-phosphate. Cleaves guanosine and inosine.</text>
</comment>
<evidence type="ECO:0000256" key="2">
    <source>
        <dbReference type="ARBA" id="ARBA00005058"/>
    </source>
</evidence>
<dbReference type="GO" id="GO:0009116">
    <property type="term" value="P:nucleoside metabolic process"/>
    <property type="evidence" value="ECO:0007669"/>
    <property type="project" value="InterPro"/>
</dbReference>
<comment type="catalytic activity">
    <reaction evidence="1">
        <text>a purine D-ribonucleoside + phosphate = a purine nucleobase + alpha-D-ribose 1-phosphate</text>
        <dbReference type="Rhea" id="RHEA:19805"/>
        <dbReference type="ChEBI" id="CHEBI:26386"/>
        <dbReference type="ChEBI" id="CHEBI:43474"/>
        <dbReference type="ChEBI" id="CHEBI:57720"/>
        <dbReference type="ChEBI" id="CHEBI:142355"/>
        <dbReference type="EC" id="2.4.2.1"/>
    </reaction>
</comment>
<dbReference type="Gene3D" id="3.40.50.1580">
    <property type="entry name" value="Nucleoside phosphorylase domain"/>
    <property type="match status" value="1"/>
</dbReference>
<dbReference type="InterPro" id="IPR011268">
    <property type="entry name" value="Purine_phosphorylase"/>
</dbReference>
<dbReference type="Proteomes" id="UP000501346">
    <property type="component" value="Chromosome ScXII"/>
</dbReference>
<dbReference type="UniPathway" id="UPA00606"/>
<dbReference type="EMBL" id="CP048993">
    <property type="protein sequence ID" value="QID81167.1"/>
    <property type="molecule type" value="Genomic_DNA"/>
</dbReference>
<name>A0A6C1DXC4_SACPS</name>
<dbReference type="NCBIfam" id="NF006054">
    <property type="entry name" value="PRK08202.1"/>
    <property type="match status" value="1"/>
</dbReference>
<dbReference type="FunFam" id="3.40.50.1580:FF:000004">
    <property type="entry name" value="Purine nucleoside phosphorylase"/>
    <property type="match status" value="1"/>
</dbReference>
<comment type="similarity">
    <text evidence="3 7">Belongs to the PNP/MTAP phosphorylase family.</text>
</comment>
<dbReference type="PANTHER" id="PTHR11904:SF9">
    <property type="entry name" value="PURINE NUCLEOSIDE PHOSPHORYLASE-RELATED"/>
    <property type="match status" value="1"/>
</dbReference>
<protein>
    <recommendedName>
        <fullName evidence="7">Purine nucleoside phosphorylase</fullName>
        <ecNumber evidence="7">2.4.2.1</ecNumber>
    </recommendedName>
    <alternativeName>
        <fullName evidence="7">Inosine-guanosine phosphorylase</fullName>
    </alternativeName>
</protein>
<accession>A0A6C1DXC4</accession>
<dbReference type="GO" id="GO:0005737">
    <property type="term" value="C:cytoplasm"/>
    <property type="evidence" value="ECO:0007669"/>
    <property type="project" value="TreeGrafter"/>
</dbReference>
<dbReference type="GO" id="GO:0004731">
    <property type="term" value="F:purine-nucleoside phosphorylase activity"/>
    <property type="evidence" value="ECO:0007669"/>
    <property type="project" value="UniProtKB-EC"/>
</dbReference>